<dbReference type="EMBL" id="JADBED010000001">
    <property type="protein sequence ID" value="MBE1524349.1"/>
    <property type="molecule type" value="Genomic_DNA"/>
</dbReference>
<evidence type="ECO:0000313" key="2">
    <source>
        <dbReference type="Proteomes" id="UP000643525"/>
    </source>
</evidence>
<dbReference type="RefSeq" id="WP_264081011.1">
    <property type="nucleotide sequence ID" value="NZ_BAAALJ010000024.1"/>
</dbReference>
<comment type="caution">
    <text evidence="1">The sequence shown here is derived from an EMBL/GenBank/DDBJ whole genome shotgun (WGS) entry which is preliminary data.</text>
</comment>
<reference evidence="1 2" key="1">
    <citation type="submission" date="2020-10" db="EMBL/GenBank/DDBJ databases">
        <title>Sequencing the genomes of 1000 actinobacteria strains.</title>
        <authorList>
            <person name="Klenk H.-P."/>
        </authorList>
    </citation>
    <scope>NUCLEOTIDE SEQUENCE [LARGE SCALE GENOMIC DNA]</scope>
    <source>
        <strain evidence="1 2">DSM 15666</strain>
    </source>
</reference>
<sequence length="40" mass="4606">MPALVSEPQEIRFELDGTSYYRERGESFLDGTGELRHDFG</sequence>
<proteinExistence type="predicted"/>
<evidence type="ECO:0000313" key="1">
    <source>
        <dbReference type="EMBL" id="MBE1524349.1"/>
    </source>
</evidence>
<name>A0ABR9JEK8_9MICC</name>
<keyword evidence="2" id="KW-1185">Reference proteome</keyword>
<protein>
    <submittedName>
        <fullName evidence="1">Uncharacterized protein</fullName>
    </submittedName>
</protein>
<accession>A0ABR9JEK8</accession>
<organism evidence="1 2">
    <name type="scientific">Nesterenkonia lutea</name>
    <dbReference type="NCBI Taxonomy" id="272919"/>
    <lineage>
        <taxon>Bacteria</taxon>
        <taxon>Bacillati</taxon>
        <taxon>Actinomycetota</taxon>
        <taxon>Actinomycetes</taxon>
        <taxon>Micrococcales</taxon>
        <taxon>Micrococcaceae</taxon>
        <taxon>Nesterenkonia</taxon>
    </lineage>
</organism>
<dbReference type="Proteomes" id="UP000643525">
    <property type="component" value="Unassembled WGS sequence"/>
</dbReference>
<gene>
    <name evidence="1" type="ORF">H4W27_001467</name>
</gene>